<dbReference type="Gene3D" id="2.40.50.140">
    <property type="entry name" value="Nucleic acid-binding proteins"/>
    <property type="match status" value="2"/>
</dbReference>
<reference evidence="1 2" key="1">
    <citation type="submission" date="2019-05" db="EMBL/GenBank/DDBJ databases">
        <title>Mikania micrantha, genome provides insights into the molecular mechanism of rapid growth.</title>
        <authorList>
            <person name="Liu B."/>
        </authorList>
    </citation>
    <scope>NUCLEOTIDE SEQUENCE [LARGE SCALE GENOMIC DNA]</scope>
    <source>
        <strain evidence="1">NLD-2019</strain>
        <tissue evidence="1">Leaf</tissue>
    </source>
</reference>
<evidence type="ECO:0000313" key="2">
    <source>
        <dbReference type="Proteomes" id="UP000326396"/>
    </source>
</evidence>
<gene>
    <name evidence="1" type="ORF">E3N88_16971</name>
</gene>
<organism evidence="1 2">
    <name type="scientific">Mikania micrantha</name>
    <name type="common">bitter vine</name>
    <dbReference type="NCBI Taxonomy" id="192012"/>
    <lineage>
        <taxon>Eukaryota</taxon>
        <taxon>Viridiplantae</taxon>
        <taxon>Streptophyta</taxon>
        <taxon>Embryophyta</taxon>
        <taxon>Tracheophyta</taxon>
        <taxon>Spermatophyta</taxon>
        <taxon>Magnoliopsida</taxon>
        <taxon>eudicotyledons</taxon>
        <taxon>Gunneridae</taxon>
        <taxon>Pentapetalae</taxon>
        <taxon>asterids</taxon>
        <taxon>campanulids</taxon>
        <taxon>Asterales</taxon>
        <taxon>Asteraceae</taxon>
        <taxon>Asteroideae</taxon>
        <taxon>Heliantheae alliance</taxon>
        <taxon>Eupatorieae</taxon>
        <taxon>Mikania</taxon>
    </lineage>
</organism>
<dbReference type="SUPFAM" id="SSF50249">
    <property type="entry name" value="Nucleic acid-binding proteins"/>
    <property type="match status" value="1"/>
</dbReference>
<dbReference type="EMBL" id="SZYD01000009">
    <property type="protein sequence ID" value="KAD5317025.1"/>
    <property type="molecule type" value="Genomic_DNA"/>
</dbReference>
<dbReference type="AlphaFoldDB" id="A0A5N6NST9"/>
<evidence type="ECO:0000313" key="1">
    <source>
        <dbReference type="EMBL" id="KAD5317025.1"/>
    </source>
</evidence>
<proteinExistence type="predicted"/>
<comment type="caution">
    <text evidence="1">The sequence shown here is derived from an EMBL/GenBank/DDBJ whole genome shotgun (WGS) entry which is preliminary data.</text>
</comment>
<keyword evidence="2" id="KW-1185">Reference proteome</keyword>
<dbReference type="CDD" id="cd04481">
    <property type="entry name" value="RPA1_DBD_B_like"/>
    <property type="match status" value="1"/>
</dbReference>
<sequence length="181" mass="20615">MDTRRITLLKDLDMMKDISTLKEMPGGKISKLVKLELEDLENNYLPVSLWDQYAEQFDTFLNDNQDDRNIVIILQFGKFKPFKVFLPDIKDDFLINNDLCTIGEIGEVNKPKSLIIVGEIKGFTSDLDWYYSGCSKCNSKVITATTCTLKPDGSADFDVQTVLECKSAKCKNYDISAIPRY</sequence>
<accession>A0A5N6NST9</accession>
<protein>
    <recommendedName>
        <fullName evidence="3">Replication factor A C-terminal domain-containing protein</fullName>
    </recommendedName>
</protein>
<dbReference type="Proteomes" id="UP000326396">
    <property type="component" value="Linkage Group LG17"/>
</dbReference>
<dbReference type="OrthoDB" id="1023305at2759"/>
<name>A0A5N6NST9_9ASTR</name>
<evidence type="ECO:0008006" key="3">
    <source>
        <dbReference type="Google" id="ProtNLM"/>
    </source>
</evidence>
<dbReference type="InterPro" id="IPR012340">
    <property type="entry name" value="NA-bd_OB-fold"/>
</dbReference>